<name>A0A1E5W3X2_9POAL</name>
<accession>A0A1E5W3X2</accession>
<comment type="caution">
    <text evidence="1">The sequence shown here is derived from an EMBL/GenBank/DDBJ whole genome shotgun (WGS) entry which is preliminary data.</text>
</comment>
<dbReference type="Proteomes" id="UP000095767">
    <property type="component" value="Unassembled WGS sequence"/>
</dbReference>
<evidence type="ECO:0000313" key="1">
    <source>
        <dbReference type="EMBL" id="OEL32071.1"/>
    </source>
</evidence>
<dbReference type="EMBL" id="LWDX02022114">
    <property type="protein sequence ID" value="OEL32071.1"/>
    <property type="molecule type" value="Genomic_DNA"/>
</dbReference>
<organism evidence="1 2">
    <name type="scientific">Dichanthelium oligosanthes</name>
    <dbReference type="NCBI Taxonomy" id="888268"/>
    <lineage>
        <taxon>Eukaryota</taxon>
        <taxon>Viridiplantae</taxon>
        <taxon>Streptophyta</taxon>
        <taxon>Embryophyta</taxon>
        <taxon>Tracheophyta</taxon>
        <taxon>Spermatophyta</taxon>
        <taxon>Magnoliopsida</taxon>
        <taxon>Liliopsida</taxon>
        <taxon>Poales</taxon>
        <taxon>Poaceae</taxon>
        <taxon>PACMAD clade</taxon>
        <taxon>Panicoideae</taxon>
        <taxon>Panicodae</taxon>
        <taxon>Paniceae</taxon>
        <taxon>Dichantheliinae</taxon>
        <taxon>Dichanthelium</taxon>
    </lineage>
</organism>
<sequence length="63" mass="6570">LARTQAPALARTGALVLARTRGPEPAPTLAVGMASERACMPCAKIALHSSVVLNYYCTVARTT</sequence>
<dbReference type="AlphaFoldDB" id="A0A1E5W3X2"/>
<proteinExistence type="predicted"/>
<feature type="non-terminal residue" evidence="1">
    <location>
        <position position="1"/>
    </location>
</feature>
<gene>
    <name evidence="1" type="ORF">BAE44_0006909</name>
</gene>
<evidence type="ECO:0000313" key="2">
    <source>
        <dbReference type="Proteomes" id="UP000095767"/>
    </source>
</evidence>
<protein>
    <submittedName>
        <fullName evidence="1">Uncharacterized protein</fullName>
    </submittedName>
</protein>
<reference evidence="1 2" key="1">
    <citation type="submission" date="2016-09" db="EMBL/GenBank/DDBJ databases">
        <title>The draft genome of Dichanthelium oligosanthes: A C3 panicoid grass species.</title>
        <authorList>
            <person name="Studer A.J."/>
            <person name="Schnable J.C."/>
            <person name="Brutnell T.P."/>
        </authorList>
    </citation>
    <scope>NUCLEOTIDE SEQUENCE [LARGE SCALE GENOMIC DNA]</scope>
    <source>
        <strain evidence="2">cv. Kellogg 1175</strain>
        <tissue evidence="1">Leaf</tissue>
    </source>
</reference>
<keyword evidence="2" id="KW-1185">Reference proteome</keyword>